<dbReference type="Proteomes" id="UP000238322">
    <property type="component" value="Unassembled WGS sequence"/>
</dbReference>
<protein>
    <recommendedName>
        <fullName evidence="4">HTH araC/xylS-type domain-containing protein</fullName>
    </recommendedName>
</protein>
<dbReference type="PANTHER" id="PTHR43280">
    <property type="entry name" value="ARAC-FAMILY TRANSCRIPTIONAL REGULATOR"/>
    <property type="match status" value="1"/>
</dbReference>
<dbReference type="PANTHER" id="PTHR43280:SF28">
    <property type="entry name" value="HTH-TYPE TRANSCRIPTIONAL ACTIVATOR RHAS"/>
    <property type="match status" value="1"/>
</dbReference>
<evidence type="ECO:0000256" key="1">
    <source>
        <dbReference type="ARBA" id="ARBA00023015"/>
    </source>
</evidence>
<evidence type="ECO:0000256" key="2">
    <source>
        <dbReference type="ARBA" id="ARBA00023125"/>
    </source>
</evidence>
<dbReference type="Pfam" id="PF13377">
    <property type="entry name" value="Peripla_BP_3"/>
    <property type="match status" value="1"/>
</dbReference>
<dbReference type="GO" id="GO:0043565">
    <property type="term" value="F:sequence-specific DNA binding"/>
    <property type="evidence" value="ECO:0007669"/>
    <property type="project" value="InterPro"/>
</dbReference>
<dbReference type="InterPro" id="IPR018062">
    <property type="entry name" value="HTH_AraC-typ_CS"/>
</dbReference>
<dbReference type="GO" id="GO:0003700">
    <property type="term" value="F:DNA-binding transcription factor activity"/>
    <property type="evidence" value="ECO:0007669"/>
    <property type="project" value="InterPro"/>
</dbReference>
<dbReference type="InterPro" id="IPR046335">
    <property type="entry name" value="LacI/GalR-like_sensor"/>
</dbReference>
<dbReference type="InterPro" id="IPR028082">
    <property type="entry name" value="Peripla_BP_I"/>
</dbReference>
<comment type="caution">
    <text evidence="5">The sequence shown here is derived from an EMBL/GenBank/DDBJ whole genome shotgun (WGS) entry which is preliminary data.</text>
</comment>
<dbReference type="SMART" id="SM00342">
    <property type="entry name" value="HTH_ARAC"/>
    <property type="match status" value="1"/>
</dbReference>
<dbReference type="Gene3D" id="3.40.50.2300">
    <property type="match status" value="2"/>
</dbReference>
<gene>
    <name evidence="5" type="ORF">C5Y83_22070</name>
</gene>
<keyword evidence="3" id="KW-0804">Transcription</keyword>
<dbReference type="SUPFAM" id="SSF46689">
    <property type="entry name" value="Homeodomain-like"/>
    <property type="match status" value="2"/>
</dbReference>
<keyword evidence="1" id="KW-0805">Transcription regulation</keyword>
<evidence type="ECO:0000313" key="6">
    <source>
        <dbReference type="Proteomes" id="UP000238322"/>
    </source>
</evidence>
<evidence type="ECO:0000313" key="5">
    <source>
        <dbReference type="EMBL" id="PQO30894.1"/>
    </source>
</evidence>
<dbReference type="SUPFAM" id="SSF53822">
    <property type="entry name" value="Periplasmic binding protein-like I"/>
    <property type="match status" value="1"/>
</dbReference>
<dbReference type="PRINTS" id="PR00032">
    <property type="entry name" value="HTHARAC"/>
</dbReference>
<dbReference type="Gene3D" id="1.10.10.60">
    <property type="entry name" value="Homeodomain-like"/>
    <property type="match status" value="1"/>
</dbReference>
<dbReference type="PROSITE" id="PS00041">
    <property type="entry name" value="HTH_ARAC_FAMILY_1"/>
    <property type="match status" value="1"/>
</dbReference>
<dbReference type="EMBL" id="PUHY01000013">
    <property type="protein sequence ID" value="PQO30894.1"/>
    <property type="molecule type" value="Genomic_DNA"/>
</dbReference>
<name>A0A2S8FG52_9BACT</name>
<dbReference type="OrthoDB" id="269117at2"/>
<dbReference type="InterPro" id="IPR018060">
    <property type="entry name" value="HTH_AraC"/>
</dbReference>
<dbReference type="AlphaFoldDB" id="A0A2S8FG52"/>
<proteinExistence type="predicted"/>
<dbReference type="InterPro" id="IPR020449">
    <property type="entry name" value="Tscrpt_reg_AraC-type_HTH"/>
</dbReference>
<organism evidence="5 6">
    <name type="scientific">Blastopirellula marina</name>
    <dbReference type="NCBI Taxonomy" id="124"/>
    <lineage>
        <taxon>Bacteria</taxon>
        <taxon>Pseudomonadati</taxon>
        <taxon>Planctomycetota</taxon>
        <taxon>Planctomycetia</taxon>
        <taxon>Pirellulales</taxon>
        <taxon>Pirellulaceae</taxon>
        <taxon>Blastopirellula</taxon>
    </lineage>
</organism>
<accession>A0A2S8FG52</accession>
<keyword evidence="2" id="KW-0238">DNA-binding</keyword>
<dbReference type="InterPro" id="IPR009057">
    <property type="entry name" value="Homeodomain-like_sf"/>
</dbReference>
<dbReference type="RefSeq" id="WP_105331969.1">
    <property type="nucleotide sequence ID" value="NZ_PUHY01000013.1"/>
</dbReference>
<dbReference type="PROSITE" id="PS01124">
    <property type="entry name" value="HTH_ARAC_FAMILY_2"/>
    <property type="match status" value="1"/>
</dbReference>
<feature type="domain" description="HTH araC/xylS-type" evidence="4">
    <location>
        <begin position="294"/>
        <end position="392"/>
    </location>
</feature>
<evidence type="ECO:0000256" key="3">
    <source>
        <dbReference type="ARBA" id="ARBA00023163"/>
    </source>
</evidence>
<sequence length="398" mass="44984">MIDHTNLVTKTIALFLPRGHEQSARITSGAAMGAADYPHITLLEWPYDDAQPDFDLDFSELEFDAAIVWAYNGSPWVRRLLKMGIPVINCGSNWIAEGVPSVAFDWEALQDDLVDKFLSLGRPNAAIVSHNLGNDPFKVAWLDTLIERLNSSGMSTQFFIAPGLPSEERQRMFKPAREAELITFLENLPQPTAMFCDDDYLAALLSRVARDLGSRIPQDLALMGFGNFTVSRVSSPSISTIEIHGAMIGRRAFQMVLQRLESPENQHSLVEHVRLEFIERESFRFELVKDTVVAQVNRIIEREACKGINVDELARRLGVSRNTLNRRFQQEYGITPGKKIRAMRVHQAKQMLVNSDHSVTKVAELCGFPEPANFVNFFRREVGQTPNEYRMSARQTDS</sequence>
<dbReference type="Pfam" id="PF12833">
    <property type="entry name" value="HTH_18"/>
    <property type="match status" value="1"/>
</dbReference>
<evidence type="ECO:0000259" key="4">
    <source>
        <dbReference type="PROSITE" id="PS01124"/>
    </source>
</evidence>
<reference evidence="5 6" key="1">
    <citation type="submission" date="2018-02" db="EMBL/GenBank/DDBJ databases">
        <title>Comparative genomes isolates from brazilian mangrove.</title>
        <authorList>
            <person name="Araujo J.E."/>
            <person name="Taketani R.G."/>
            <person name="Silva M.C.P."/>
            <person name="Loureco M.V."/>
            <person name="Andreote F.D."/>
        </authorList>
    </citation>
    <scope>NUCLEOTIDE SEQUENCE [LARGE SCALE GENOMIC DNA]</scope>
    <source>
        <strain evidence="5 6">Hex-1 MGV</strain>
    </source>
</reference>